<evidence type="ECO:0000313" key="5">
    <source>
        <dbReference type="EMBL" id="RUO45217.1"/>
    </source>
</evidence>
<dbReference type="RefSeq" id="WP_126819596.1">
    <property type="nucleotide sequence ID" value="NZ_PIPS01000001.1"/>
</dbReference>
<dbReference type="InterPro" id="IPR000189">
    <property type="entry name" value="Transglyc_AS"/>
</dbReference>
<keyword evidence="2" id="KW-0732">Signal</keyword>
<dbReference type="SUPFAM" id="SSF53955">
    <property type="entry name" value="Lysozyme-like"/>
    <property type="match status" value="1"/>
</dbReference>
<organism evidence="5 6">
    <name type="scientific">Idiomarina aquatica</name>
    <dbReference type="NCBI Taxonomy" id="1327752"/>
    <lineage>
        <taxon>Bacteria</taxon>
        <taxon>Pseudomonadati</taxon>
        <taxon>Pseudomonadota</taxon>
        <taxon>Gammaproteobacteria</taxon>
        <taxon>Alteromonadales</taxon>
        <taxon>Idiomarinaceae</taxon>
        <taxon>Idiomarina</taxon>
    </lineage>
</organism>
<accession>A0AA94EG50</accession>
<keyword evidence="6" id="KW-1185">Reference proteome</keyword>
<dbReference type="Gene3D" id="1.10.530.10">
    <property type="match status" value="1"/>
</dbReference>
<dbReference type="Pfam" id="PF11873">
    <property type="entry name" value="Mltc_N"/>
    <property type="match status" value="1"/>
</dbReference>
<evidence type="ECO:0000259" key="3">
    <source>
        <dbReference type="Pfam" id="PF01464"/>
    </source>
</evidence>
<feature type="domain" description="Transglycosylase SLT" evidence="3">
    <location>
        <begin position="236"/>
        <end position="352"/>
    </location>
</feature>
<evidence type="ECO:0008006" key="7">
    <source>
        <dbReference type="Google" id="ProtNLM"/>
    </source>
</evidence>
<comment type="similarity">
    <text evidence="1">Belongs to the transglycosylase Slt family.</text>
</comment>
<dbReference type="InterPro" id="IPR023346">
    <property type="entry name" value="Lysozyme-like_dom_sf"/>
</dbReference>
<dbReference type="GO" id="GO:0000270">
    <property type="term" value="P:peptidoglycan metabolic process"/>
    <property type="evidence" value="ECO:0007669"/>
    <property type="project" value="InterPro"/>
</dbReference>
<reference evidence="6" key="1">
    <citation type="journal article" date="2018" name="Front. Microbiol.">
        <title>Genome-Based Analysis Reveals the Taxonomy and Diversity of the Family Idiomarinaceae.</title>
        <authorList>
            <person name="Liu Y."/>
            <person name="Lai Q."/>
            <person name="Shao Z."/>
        </authorList>
    </citation>
    <scope>NUCLEOTIDE SEQUENCE [LARGE SCALE GENOMIC DNA]</scope>
    <source>
        <strain evidence="6">SN-14</strain>
    </source>
</reference>
<evidence type="ECO:0000259" key="4">
    <source>
        <dbReference type="Pfam" id="PF11873"/>
    </source>
</evidence>
<dbReference type="PANTHER" id="PTHR37423:SF2">
    <property type="entry name" value="MEMBRANE-BOUND LYTIC MUREIN TRANSGLYCOSYLASE C"/>
    <property type="match status" value="1"/>
</dbReference>
<proteinExistence type="inferred from homology"/>
<dbReference type="Proteomes" id="UP000286680">
    <property type="component" value="Unassembled WGS sequence"/>
</dbReference>
<feature type="domain" description="Murein transglycosylase-C N-terminal" evidence="4">
    <location>
        <begin position="46"/>
        <end position="103"/>
    </location>
</feature>
<dbReference type="Pfam" id="PF01464">
    <property type="entry name" value="SLT"/>
    <property type="match status" value="1"/>
</dbReference>
<dbReference type="PROSITE" id="PS00922">
    <property type="entry name" value="TRANSGLYCOSYLASE"/>
    <property type="match status" value="1"/>
</dbReference>
<dbReference type="InterPro" id="IPR008258">
    <property type="entry name" value="Transglycosylase_SLT_dom_1"/>
</dbReference>
<dbReference type="GO" id="GO:0016020">
    <property type="term" value="C:membrane"/>
    <property type="evidence" value="ECO:0007669"/>
    <property type="project" value="InterPro"/>
</dbReference>
<evidence type="ECO:0000313" key="6">
    <source>
        <dbReference type="Proteomes" id="UP000286680"/>
    </source>
</evidence>
<protein>
    <recommendedName>
        <fullName evidence="7">Membrane-bound lytic murein transglycosylase C</fullName>
    </recommendedName>
</protein>
<feature type="chain" id="PRO_5041736043" description="Membrane-bound lytic murein transglycosylase C" evidence="2">
    <location>
        <begin position="23"/>
        <end position="396"/>
    </location>
</feature>
<feature type="signal peptide" evidence="2">
    <location>
        <begin position="1"/>
        <end position="22"/>
    </location>
</feature>
<dbReference type="InterPro" id="IPR024570">
    <property type="entry name" value="Murein_transglycosylaseC_N"/>
</dbReference>
<dbReference type="PANTHER" id="PTHR37423">
    <property type="entry name" value="SOLUBLE LYTIC MUREIN TRANSGLYCOSYLASE-RELATED"/>
    <property type="match status" value="1"/>
</dbReference>
<evidence type="ECO:0000256" key="2">
    <source>
        <dbReference type="SAM" id="SignalP"/>
    </source>
</evidence>
<sequence length="396" mass="44429">MNYWYLGISAATLMVVSTPATTQSYEAFKQQYQQRYTDYQAEYLKSYESFKQRVTAQWGDKAEISDADTYVHYSDDLQQKTVIDYADNSIVVERLSDDAIDIKEVEALLTALSETPVTEQAKRDPILQSIPVANDQTVLASWVPESDVDGILQQATIEASEDQAEVPAEVVQETIADVESEQPATTAPENVEQEQLPPPTVKRIQRMTISLNSGSVYSQRAKPYMEDARQVVTELNLPFALLMAVMQTESSFNPLAQSPIPAFGLMQIVPSTAGLDVNRLVYGKQQPPSVDVLFEASQNMRFGGNYLALLRDRYLKQIENPESRLYCMIAAYNTGAGNVATAFHPRGEKSVQEAIDVINQMTPEAVYQRLEEKLPYQETRAYMGKVRAAMEHYQSI</sequence>
<dbReference type="EMBL" id="PIPS01000001">
    <property type="protein sequence ID" value="RUO45217.1"/>
    <property type="molecule type" value="Genomic_DNA"/>
</dbReference>
<comment type="caution">
    <text evidence="5">The sequence shown here is derived from an EMBL/GenBank/DDBJ whole genome shotgun (WGS) entry which is preliminary data.</text>
</comment>
<dbReference type="GO" id="GO:0008933">
    <property type="term" value="F:peptidoglycan lytic transglycosylase activity"/>
    <property type="evidence" value="ECO:0007669"/>
    <property type="project" value="InterPro"/>
</dbReference>
<dbReference type="CDD" id="cd16893">
    <property type="entry name" value="LT_MltC_MltE"/>
    <property type="match status" value="1"/>
</dbReference>
<dbReference type="AlphaFoldDB" id="A0AA94EG50"/>
<evidence type="ECO:0000256" key="1">
    <source>
        <dbReference type="ARBA" id="ARBA00007734"/>
    </source>
</evidence>
<gene>
    <name evidence="5" type="ORF">CWE23_04160</name>
</gene>
<name>A0AA94EG50_9GAMM</name>